<reference evidence="1 2" key="1">
    <citation type="submission" date="2017-09" db="EMBL/GenBank/DDBJ databases">
        <title>Depth-based differentiation of microbial function through sediment-hosted aquifers and enrichment of novel symbionts in the deep terrestrial subsurface.</title>
        <authorList>
            <person name="Probst A.J."/>
            <person name="Ladd B."/>
            <person name="Jarett J.K."/>
            <person name="Geller-Mcgrath D.E."/>
            <person name="Sieber C.M."/>
            <person name="Emerson J.B."/>
            <person name="Anantharaman K."/>
            <person name="Thomas B.C."/>
            <person name="Malmstrom R."/>
            <person name="Stieglmeier M."/>
            <person name="Klingl A."/>
            <person name="Woyke T."/>
            <person name="Ryan C.M."/>
            <person name="Banfield J.F."/>
        </authorList>
    </citation>
    <scope>NUCLEOTIDE SEQUENCE [LARGE SCALE GENOMIC DNA]</scope>
    <source>
        <strain evidence="1">CG10_big_fil_rev_8_21_14_0_10_50_16</strain>
    </source>
</reference>
<accession>A0A2H0RNB2</accession>
<protein>
    <submittedName>
        <fullName evidence="1">Uncharacterized protein</fullName>
    </submittedName>
</protein>
<proteinExistence type="predicted"/>
<evidence type="ECO:0000313" key="1">
    <source>
        <dbReference type="EMBL" id="PIR48039.1"/>
    </source>
</evidence>
<evidence type="ECO:0000313" key="2">
    <source>
        <dbReference type="Proteomes" id="UP000230084"/>
    </source>
</evidence>
<sequence>MQLSILMANIVERGWVYRDEFSREESTGDVKVKYKLANTVIADELAIFPFIVLTSRGSSCKRWTTKIVEPKEWCDVQTRHFPKTTTYIDVKRVEILSVEDIQKKRRGGRESFAKMARLPENGMRELDQLKVRARRSTDTPDDTKTILGITLGEEITDSFLHKYNL</sequence>
<comment type="caution">
    <text evidence="1">The sequence shown here is derived from an EMBL/GenBank/DDBJ whole genome shotgun (WGS) entry which is preliminary data.</text>
</comment>
<organism evidence="1 2">
    <name type="scientific">Candidatus Uhrbacteria bacterium CG10_big_fil_rev_8_21_14_0_10_50_16</name>
    <dbReference type="NCBI Taxonomy" id="1975039"/>
    <lineage>
        <taxon>Bacteria</taxon>
        <taxon>Candidatus Uhriibacteriota</taxon>
    </lineage>
</organism>
<dbReference type="EMBL" id="PCYM01000001">
    <property type="protein sequence ID" value="PIR48039.1"/>
    <property type="molecule type" value="Genomic_DNA"/>
</dbReference>
<dbReference type="Proteomes" id="UP000230084">
    <property type="component" value="Unassembled WGS sequence"/>
</dbReference>
<dbReference type="AlphaFoldDB" id="A0A2H0RNB2"/>
<name>A0A2H0RNB2_9BACT</name>
<gene>
    <name evidence="1" type="ORF">COV06_01415</name>
</gene>